<comment type="caution">
    <text evidence="2">The sequence shown here is derived from an EMBL/GenBank/DDBJ whole genome shotgun (WGS) entry which is preliminary data.</text>
</comment>
<keyword evidence="1" id="KW-0732">Signal</keyword>
<sequence length="220" mass="25045">MRQLVFLLFLFYCALPAGHAQLQVEFQPMYGNPFMLSGRNNSSYGAVTGRLQISYQRERAPWHPYVAASITGMALPLHSKDIDNLSLTVRNIAVKAGLNGTLYANEERRPTYWILGGGIGLCMFSPDEDRLRRDGEASNLFYTQLTDKAWFGEVELHTKWVSYLKEGPSLYFGAVLLAEFLWLRDNRVRYTTSISGKQYNLNLNDFAIWPSIGGVIGWRF</sequence>
<dbReference type="OrthoDB" id="9777768at2"/>
<feature type="signal peptide" evidence="1">
    <location>
        <begin position="1"/>
        <end position="19"/>
    </location>
</feature>
<protein>
    <recommendedName>
        <fullName evidence="4">DUF3575 domain-containing protein</fullName>
    </recommendedName>
</protein>
<keyword evidence="3" id="KW-1185">Reference proteome</keyword>
<dbReference type="Proteomes" id="UP000240572">
    <property type="component" value="Unassembled WGS sequence"/>
</dbReference>
<dbReference type="AlphaFoldDB" id="A0A2P8DC84"/>
<accession>A0A2P8DC84</accession>
<evidence type="ECO:0000256" key="1">
    <source>
        <dbReference type="SAM" id="SignalP"/>
    </source>
</evidence>
<dbReference type="EMBL" id="PYGD01000001">
    <property type="protein sequence ID" value="PSK94814.1"/>
    <property type="molecule type" value="Genomic_DNA"/>
</dbReference>
<dbReference type="RefSeq" id="WP_146146655.1">
    <property type="nucleotide sequence ID" value="NZ_PYGD01000001.1"/>
</dbReference>
<evidence type="ECO:0000313" key="2">
    <source>
        <dbReference type="EMBL" id="PSK94814.1"/>
    </source>
</evidence>
<evidence type="ECO:0008006" key="4">
    <source>
        <dbReference type="Google" id="ProtNLM"/>
    </source>
</evidence>
<organism evidence="2 3">
    <name type="scientific">Taibaiella chishuiensis</name>
    <dbReference type="NCBI Taxonomy" id="1434707"/>
    <lineage>
        <taxon>Bacteria</taxon>
        <taxon>Pseudomonadati</taxon>
        <taxon>Bacteroidota</taxon>
        <taxon>Chitinophagia</taxon>
        <taxon>Chitinophagales</taxon>
        <taxon>Chitinophagaceae</taxon>
        <taxon>Taibaiella</taxon>
    </lineage>
</organism>
<feature type="chain" id="PRO_5015145342" description="DUF3575 domain-containing protein" evidence="1">
    <location>
        <begin position="20"/>
        <end position="220"/>
    </location>
</feature>
<name>A0A2P8DC84_9BACT</name>
<evidence type="ECO:0000313" key="3">
    <source>
        <dbReference type="Proteomes" id="UP000240572"/>
    </source>
</evidence>
<gene>
    <name evidence="2" type="ORF">B0I18_101977</name>
</gene>
<proteinExistence type="predicted"/>
<reference evidence="2 3" key="1">
    <citation type="submission" date="2018-03" db="EMBL/GenBank/DDBJ databases">
        <title>Genomic Encyclopedia of Type Strains, Phase III (KMG-III): the genomes of soil and plant-associated and newly described type strains.</title>
        <authorList>
            <person name="Whitman W."/>
        </authorList>
    </citation>
    <scope>NUCLEOTIDE SEQUENCE [LARGE SCALE GENOMIC DNA]</scope>
    <source>
        <strain evidence="2 3">CGMCC 1.12700</strain>
    </source>
</reference>